<dbReference type="Proteomes" id="UP000053327">
    <property type="component" value="Unassembled WGS sequence"/>
</dbReference>
<evidence type="ECO:0000256" key="1">
    <source>
        <dbReference type="SAM" id="MobiDB-lite"/>
    </source>
</evidence>
<feature type="non-terminal residue" evidence="2">
    <location>
        <position position="263"/>
    </location>
</feature>
<feature type="compositionally biased region" description="Polar residues" evidence="1">
    <location>
        <begin position="242"/>
        <end position="263"/>
    </location>
</feature>
<evidence type="ECO:0000313" key="2">
    <source>
        <dbReference type="EMBL" id="KMZ84000.1"/>
    </source>
</evidence>
<evidence type="ECO:0008006" key="4">
    <source>
        <dbReference type="Google" id="ProtNLM"/>
    </source>
</evidence>
<dbReference type="EMBL" id="KQ234866">
    <property type="protein sequence ID" value="KMZ84000.1"/>
    <property type="molecule type" value="Genomic_DNA"/>
</dbReference>
<accession>A0A0J9SLK9</accession>
<reference evidence="2 3" key="1">
    <citation type="submission" date="2011-08" db="EMBL/GenBank/DDBJ databases">
        <title>The Genome Sequence of Plasmodium vivax Brazil I.</title>
        <authorList>
            <consortium name="The Broad Institute Genome Sequencing Platform"/>
            <consortium name="The Broad Institute Genome Sequencing Center for Infectious Disease"/>
            <person name="Neafsey D."/>
            <person name="Carlton J."/>
            <person name="Barnwell J."/>
            <person name="Collins W."/>
            <person name="Escalante A."/>
            <person name="Mullikin J."/>
            <person name="Saul A."/>
            <person name="Guigo R."/>
            <person name="Camara F."/>
            <person name="Young S.K."/>
            <person name="Zeng Q."/>
            <person name="Gargeya S."/>
            <person name="Fitzgerald M."/>
            <person name="Haas B."/>
            <person name="Abouelleil A."/>
            <person name="Alvarado L."/>
            <person name="Arachchi H.M."/>
            <person name="Berlin A."/>
            <person name="Brown A."/>
            <person name="Chapman S.B."/>
            <person name="Chen Z."/>
            <person name="Dunbar C."/>
            <person name="Freedman E."/>
            <person name="Gearin G."/>
            <person name="Gellesch M."/>
            <person name="Goldberg J."/>
            <person name="Griggs A."/>
            <person name="Gujja S."/>
            <person name="Heiman D."/>
            <person name="Howarth C."/>
            <person name="Larson L."/>
            <person name="Lui A."/>
            <person name="MacDonald P.J.P."/>
            <person name="Montmayeur A."/>
            <person name="Murphy C."/>
            <person name="Neiman D."/>
            <person name="Pearson M."/>
            <person name="Priest M."/>
            <person name="Roberts A."/>
            <person name="Saif S."/>
            <person name="Shea T."/>
            <person name="Shenoy N."/>
            <person name="Sisk P."/>
            <person name="Stolte C."/>
            <person name="Sykes S."/>
            <person name="Wortman J."/>
            <person name="Nusbaum C."/>
            <person name="Birren B."/>
        </authorList>
    </citation>
    <scope>NUCLEOTIDE SEQUENCE [LARGE SCALE GENOMIC DNA]</scope>
    <source>
        <strain evidence="2 3">Brazil I</strain>
    </source>
</reference>
<feature type="region of interest" description="Disordered" evidence="1">
    <location>
        <begin position="230"/>
        <end position="263"/>
    </location>
</feature>
<proteinExistence type="predicted"/>
<protein>
    <recommendedName>
        <fullName evidence="4">Variable surface protein</fullName>
    </recommendedName>
</protein>
<dbReference type="OrthoDB" id="10428244at2759"/>
<dbReference type="AlphaFoldDB" id="A0A0J9SLK9"/>
<name>A0A0J9SLK9_PLAV1</name>
<evidence type="ECO:0000313" key="3">
    <source>
        <dbReference type="Proteomes" id="UP000053327"/>
    </source>
</evidence>
<organism evidence="2 3">
    <name type="scientific">Plasmodium vivax (strain Brazil I)</name>
    <dbReference type="NCBI Taxonomy" id="1033975"/>
    <lineage>
        <taxon>Eukaryota</taxon>
        <taxon>Sar</taxon>
        <taxon>Alveolata</taxon>
        <taxon>Apicomplexa</taxon>
        <taxon>Aconoidasida</taxon>
        <taxon>Haemosporida</taxon>
        <taxon>Plasmodiidae</taxon>
        <taxon>Plasmodium</taxon>
        <taxon>Plasmodium (Plasmodium)</taxon>
    </lineage>
</organism>
<dbReference type="InterPro" id="IPR008780">
    <property type="entry name" value="Plasmodium_Vir"/>
</dbReference>
<gene>
    <name evidence="2" type="ORF">PVBG_06405</name>
</gene>
<sequence>MMSTLSCDDTPTGDMYIFYKHIDKYLKYGKICTSGNKCDRYKDKCGFKGITPDEKAHIHTNICKRFKYLIYNILNEAPEHNPSIEKADGEYLNYWLNHEIHMQKANICPKDLLQHMRTLDPHDKLLPKLRNYMYYIEDDDVNNMYLLYHLYNNYKEMNDIIKSEIPNKETFMKYAKNCVNIYKSLDIQCNGKHKDFCKHLNTFKKKYDEIDLNIDKLNVWVNRTLPSLNNNEPTKAEIPKPSLTNGEHSEIGSNHSTQGSEAS</sequence>
<dbReference type="Pfam" id="PF05795">
    <property type="entry name" value="Plasmodium_Vir"/>
    <property type="match status" value="1"/>
</dbReference>